<gene>
    <name evidence="1" type="ORF">ANN_05622</name>
</gene>
<evidence type="ECO:0000313" key="1">
    <source>
        <dbReference type="EMBL" id="KAJ4443835.1"/>
    </source>
</evidence>
<accession>A0ABQ8TDT8</accession>
<dbReference type="Proteomes" id="UP001148838">
    <property type="component" value="Unassembled WGS sequence"/>
</dbReference>
<proteinExistence type="predicted"/>
<organism evidence="1 2">
    <name type="scientific">Periplaneta americana</name>
    <name type="common">American cockroach</name>
    <name type="synonym">Blatta americana</name>
    <dbReference type="NCBI Taxonomy" id="6978"/>
    <lineage>
        <taxon>Eukaryota</taxon>
        <taxon>Metazoa</taxon>
        <taxon>Ecdysozoa</taxon>
        <taxon>Arthropoda</taxon>
        <taxon>Hexapoda</taxon>
        <taxon>Insecta</taxon>
        <taxon>Pterygota</taxon>
        <taxon>Neoptera</taxon>
        <taxon>Polyneoptera</taxon>
        <taxon>Dictyoptera</taxon>
        <taxon>Blattodea</taxon>
        <taxon>Blattoidea</taxon>
        <taxon>Blattidae</taxon>
        <taxon>Blattinae</taxon>
        <taxon>Periplaneta</taxon>
    </lineage>
</organism>
<reference evidence="1 2" key="1">
    <citation type="journal article" date="2022" name="Allergy">
        <title>Genome assembly and annotation of Periplaneta americana reveal a comprehensive cockroach allergen profile.</title>
        <authorList>
            <person name="Wang L."/>
            <person name="Xiong Q."/>
            <person name="Saelim N."/>
            <person name="Wang L."/>
            <person name="Nong W."/>
            <person name="Wan A.T."/>
            <person name="Shi M."/>
            <person name="Liu X."/>
            <person name="Cao Q."/>
            <person name="Hui J.H.L."/>
            <person name="Sookrung N."/>
            <person name="Leung T.F."/>
            <person name="Tungtrongchitr A."/>
            <person name="Tsui S.K.W."/>
        </authorList>
    </citation>
    <scope>NUCLEOTIDE SEQUENCE [LARGE SCALE GENOMIC DNA]</scope>
    <source>
        <strain evidence="1">PWHHKU_190912</strain>
    </source>
</reference>
<dbReference type="EMBL" id="JAJSOF020000013">
    <property type="protein sequence ID" value="KAJ4443835.1"/>
    <property type="molecule type" value="Genomic_DNA"/>
</dbReference>
<name>A0ABQ8TDT8_PERAM</name>
<keyword evidence="2" id="KW-1185">Reference proteome</keyword>
<protein>
    <submittedName>
        <fullName evidence="1">Uncharacterized protein</fullName>
    </submittedName>
</protein>
<sequence length="70" mass="7655">MAGLCEGGNEPPGSLKGICKAPRDILPHMRRVTHIRTGSTQWSASSAQLTAAIWRRKSRTSCKQQRPQPG</sequence>
<evidence type="ECO:0000313" key="2">
    <source>
        <dbReference type="Proteomes" id="UP001148838"/>
    </source>
</evidence>
<comment type="caution">
    <text evidence="1">The sequence shown here is derived from an EMBL/GenBank/DDBJ whole genome shotgun (WGS) entry which is preliminary data.</text>
</comment>